<reference evidence="2 3" key="1">
    <citation type="submission" date="2019-06" db="EMBL/GenBank/DDBJ databases">
        <title>Whole genome sequence for Cellvibrionaceae sp. R142.</title>
        <authorList>
            <person name="Wang G."/>
        </authorList>
    </citation>
    <scope>NUCLEOTIDE SEQUENCE [LARGE SCALE GENOMIC DNA]</scope>
    <source>
        <strain evidence="2 3">R142</strain>
    </source>
</reference>
<feature type="domain" description="HTH arsR-type" evidence="1">
    <location>
        <begin position="1"/>
        <end position="90"/>
    </location>
</feature>
<dbReference type="RefSeq" id="WP_142904827.1">
    <property type="nucleotide sequence ID" value="NZ_ML660094.1"/>
</dbReference>
<name>A0A545TLG6_9GAMM</name>
<dbReference type="Proteomes" id="UP000319732">
    <property type="component" value="Unassembled WGS sequence"/>
</dbReference>
<dbReference type="GO" id="GO:0003700">
    <property type="term" value="F:DNA-binding transcription factor activity"/>
    <property type="evidence" value="ECO:0007669"/>
    <property type="project" value="InterPro"/>
</dbReference>
<proteinExistence type="predicted"/>
<accession>A0A545TLG6</accession>
<dbReference type="InterPro" id="IPR036390">
    <property type="entry name" value="WH_DNA-bd_sf"/>
</dbReference>
<dbReference type="PRINTS" id="PR00778">
    <property type="entry name" value="HTHARSR"/>
</dbReference>
<dbReference type="Pfam" id="PF01022">
    <property type="entry name" value="HTH_5"/>
    <property type="match status" value="1"/>
</dbReference>
<evidence type="ECO:0000313" key="2">
    <source>
        <dbReference type="EMBL" id="TQV78048.1"/>
    </source>
</evidence>
<dbReference type="EMBL" id="VHSG01000013">
    <property type="protein sequence ID" value="TQV78048.1"/>
    <property type="molecule type" value="Genomic_DNA"/>
</dbReference>
<gene>
    <name evidence="2" type="ORF">FKG94_13275</name>
</gene>
<protein>
    <submittedName>
        <fullName evidence="2">Helix-turn-helix transcriptional regulator</fullName>
    </submittedName>
</protein>
<dbReference type="CDD" id="cd00090">
    <property type="entry name" value="HTH_ARSR"/>
    <property type="match status" value="1"/>
</dbReference>
<comment type="caution">
    <text evidence="2">The sequence shown here is derived from an EMBL/GenBank/DDBJ whole genome shotgun (WGS) entry which is preliminary data.</text>
</comment>
<dbReference type="PROSITE" id="PS50987">
    <property type="entry name" value="HTH_ARSR_2"/>
    <property type="match status" value="1"/>
</dbReference>
<dbReference type="InterPro" id="IPR011991">
    <property type="entry name" value="ArsR-like_HTH"/>
</dbReference>
<dbReference type="NCBIfam" id="NF033788">
    <property type="entry name" value="HTH_metalloreg"/>
    <property type="match status" value="1"/>
</dbReference>
<dbReference type="InterPro" id="IPR001845">
    <property type="entry name" value="HTH_ArsR_DNA-bd_dom"/>
</dbReference>
<dbReference type="PANTHER" id="PTHR38600">
    <property type="entry name" value="TRANSCRIPTIONAL REGULATORY PROTEIN"/>
    <property type="match status" value="1"/>
</dbReference>
<dbReference type="OrthoDB" id="46768at2"/>
<organism evidence="2 3">
    <name type="scientific">Exilibacterium tricleocarpae</name>
    <dbReference type="NCBI Taxonomy" id="2591008"/>
    <lineage>
        <taxon>Bacteria</taxon>
        <taxon>Pseudomonadati</taxon>
        <taxon>Pseudomonadota</taxon>
        <taxon>Gammaproteobacteria</taxon>
        <taxon>Cellvibrionales</taxon>
        <taxon>Cellvibrionaceae</taxon>
        <taxon>Exilibacterium</taxon>
    </lineage>
</organism>
<keyword evidence="3" id="KW-1185">Reference proteome</keyword>
<sequence>MESLNQTFAALADPTRRGIVAHLIRGEATVSELVQQFDLTQPTISSHLKVLESAGLISRSRKAQTRPCKLEPDGLQALDAWLERFRTVWEGNFERLDALLDDLQDRQPGKEKKP</sequence>
<dbReference type="SMART" id="SM00418">
    <property type="entry name" value="HTH_ARSR"/>
    <property type="match status" value="1"/>
</dbReference>
<dbReference type="AlphaFoldDB" id="A0A545TLG6"/>
<dbReference type="SUPFAM" id="SSF46785">
    <property type="entry name" value="Winged helix' DNA-binding domain"/>
    <property type="match status" value="1"/>
</dbReference>
<evidence type="ECO:0000313" key="3">
    <source>
        <dbReference type="Proteomes" id="UP000319732"/>
    </source>
</evidence>
<dbReference type="PANTHER" id="PTHR38600:SF2">
    <property type="entry name" value="SLL0088 PROTEIN"/>
    <property type="match status" value="1"/>
</dbReference>
<evidence type="ECO:0000259" key="1">
    <source>
        <dbReference type="PROSITE" id="PS50987"/>
    </source>
</evidence>
<dbReference type="Gene3D" id="1.10.10.10">
    <property type="entry name" value="Winged helix-like DNA-binding domain superfamily/Winged helix DNA-binding domain"/>
    <property type="match status" value="1"/>
</dbReference>
<dbReference type="InterPro" id="IPR036388">
    <property type="entry name" value="WH-like_DNA-bd_sf"/>
</dbReference>